<comment type="caution">
    <text evidence="4">The sequence shown here is derived from an EMBL/GenBank/DDBJ whole genome shotgun (WGS) entry which is preliminary data.</text>
</comment>
<evidence type="ECO:0000313" key="5">
    <source>
        <dbReference type="Proteomes" id="UP000324260"/>
    </source>
</evidence>
<dbReference type="InterPro" id="IPR036282">
    <property type="entry name" value="Glutathione-S-Trfase_C_sf"/>
</dbReference>
<dbReference type="RefSeq" id="WP_149320621.1">
    <property type="nucleotide sequence ID" value="NZ_JARWAH010000001.1"/>
</dbReference>
<dbReference type="OrthoDB" id="5740960at2"/>
<dbReference type="InterPro" id="IPR036249">
    <property type="entry name" value="Thioredoxin-like_sf"/>
</dbReference>
<dbReference type="Pfam" id="PF00043">
    <property type="entry name" value="GST_C"/>
    <property type="match status" value="1"/>
</dbReference>
<dbReference type="InterPro" id="IPR040079">
    <property type="entry name" value="Glutathione_S-Trfase"/>
</dbReference>
<dbReference type="PANTHER" id="PTHR44051">
    <property type="entry name" value="GLUTATHIONE S-TRANSFERASE-RELATED"/>
    <property type="match status" value="1"/>
</dbReference>
<comment type="similarity">
    <text evidence="1">Belongs to the GST superfamily.</text>
</comment>
<feature type="domain" description="GST C-terminal" evidence="3">
    <location>
        <begin position="83"/>
        <end position="204"/>
    </location>
</feature>
<dbReference type="Proteomes" id="UP000324260">
    <property type="component" value="Unassembled WGS sequence"/>
</dbReference>
<evidence type="ECO:0000259" key="2">
    <source>
        <dbReference type="PROSITE" id="PS50404"/>
    </source>
</evidence>
<dbReference type="Pfam" id="PF02798">
    <property type="entry name" value="GST_N"/>
    <property type="match status" value="1"/>
</dbReference>
<keyword evidence="5" id="KW-1185">Reference proteome</keyword>
<evidence type="ECO:0000313" key="4">
    <source>
        <dbReference type="EMBL" id="TZG41428.1"/>
    </source>
</evidence>
<dbReference type="EMBL" id="VTPU01000001">
    <property type="protein sequence ID" value="TZG41428.1"/>
    <property type="molecule type" value="Genomic_DNA"/>
</dbReference>
<dbReference type="AlphaFoldDB" id="A0A5D9DC00"/>
<proteinExistence type="inferred from homology"/>
<dbReference type="Gene3D" id="1.20.1050.10">
    <property type="match status" value="1"/>
</dbReference>
<reference evidence="4 5" key="1">
    <citation type="submission" date="2019-08" db="EMBL/GenBank/DDBJ databases">
        <title>Draft Genome Sequence of Halomonas eurihalina Isolated from Preserved Hide-surface.</title>
        <authorList>
            <person name="Hussain S.A."/>
            <person name="Xu A."/>
            <person name="Sarker M."/>
            <person name="Sommers C."/>
        </authorList>
    </citation>
    <scope>NUCLEOTIDE SEQUENCE [LARGE SCALE GENOMIC DNA]</scope>
    <source>
        <strain evidence="4 5">MS1</strain>
    </source>
</reference>
<dbReference type="GO" id="GO:0016740">
    <property type="term" value="F:transferase activity"/>
    <property type="evidence" value="ECO:0007669"/>
    <property type="project" value="UniProtKB-KW"/>
</dbReference>
<dbReference type="SUPFAM" id="SSF52833">
    <property type="entry name" value="Thioredoxin-like"/>
    <property type="match status" value="1"/>
</dbReference>
<dbReference type="SFLD" id="SFLDG00358">
    <property type="entry name" value="Main_(cytGST)"/>
    <property type="match status" value="1"/>
</dbReference>
<keyword evidence="4" id="KW-0808">Transferase</keyword>
<dbReference type="PROSITE" id="PS50404">
    <property type="entry name" value="GST_NTER"/>
    <property type="match status" value="1"/>
</dbReference>
<organism evidence="4 5">
    <name type="scientific">Halomonas eurihalina</name>
    <dbReference type="NCBI Taxonomy" id="42566"/>
    <lineage>
        <taxon>Bacteria</taxon>
        <taxon>Pseudomonadati</taxon>
        <taxon>Pseudomonadota</taxon>
        <taxon>Gammaproteobacteria</taxon>
        <taxon>Oceanospirillales</taxon>
        <taxon>Halomonadaceae</taxon>
        <taxon>Halomonas</taxon>
    </lineage>
</organism>
<dbReference type="SUPFAM" id="SSF47616">
    <property type="entry name" value="GST C-terminal domain-like"/>
    <property type="match status" value="1"/>
</dbReference>
<dbReference type="Gene3D" id="3.40.30.10">
    <property type="entry name" value="Glutaredoxin"/>
    <property type="match status" value="1"/>
</dbReference>
<sequence length="204" mass="23127">MQLYYADVLKPRSVCAVARLLESPIEYVYLDLGKGEHLTPDYRKLNPNAKVPTLVDGERVLWESNAIMCYLADKAGTSLWPRDTARQIDIVRWFGWNAEHFTACSGALYFEYVIKPRFSLGEADETAVESALADFRRHAAVLDAHLQGRTYLVGETLSVADFAVAVTLPYADQARLPLEEFPDVQRWHDQLNALDAWRSPFPAH</sequence>
<gene>
    <name evidence="4" type="ORF">FZZ93_01845</name>
</gene>
<dbReference type="PANTHER" id="PTHR44051:SF8">
    <property type="entry name" value="GLUTATHIONE S-TRANSFERASE GSTA"/>
    <property type="match status" value="1"/>
</dbReference>
<evidence type="ECO:0000259" key="3">
    <source>
        <dbReference type="PROSITE" id="PS50405"/>
    </source>
</evidence>
<dbReference type="InterPro" id="IPR004045">
    <property type="entry name" value="Glutathione_S-Trfase_N"/>
</dbReference>
<protein>
    <submittedName>
        <fullName evidence="4">Glutathione S-transferase family protein</fullName>
    </submittedName>
</protein>
<dbReference type="SFLD" id="SFLDS00019">
    <property type="entry name" value="Glutathione_Transferase_(cytos"/>
    <property type="match status" value="1"/>
</dbReference>
<feature type="domain" description="GST N-terminal" evidence="2">
    <location>
        <begin position="1"/>
        <end position="79"/>
    </location>
</feature>
<name>A0A5D9DC00_HALER</name>
<dbReference type="InterPro" id="IPR010987">
    <property type="entry name" value="Glutathione-S-Trfase_C-like"/>
</dbReference>
<dbReference type="PROSITE" id="PS50405">
    <property type="entry name" value="GST_CTER"/>
    <property type="match status" value="1"/>
</dbReference>
<dbReference type="InterPro" id="IPR004046">
    <property type="entry name" value="GST_C"/>
</dbReference>
<accession>A0A5D9DC00</accession>
<evidence type="ECO:0000256" key="1">
    <source>
        <dbReference type="RuleBase" id="RU003494"/>
    </source>
</evidence>